<dbReference type="AlphaFoldDB" id="A0AAD7JZM9"/>
<name>A0AAD7JZM9_9AGAR</name>
<evidence type="ECO:0000313" key="2">
    <source>
        <dbReference type="EMBL" id="KAJ7773731.1"/>
    </source>
</evidence>
<feature type="compositionally biased region" description="Basic and acidic residues" evidence="1">
    <location>
        <begin position="90"/>
        <end position="116"/>
    </location>
</feature>
<keyword evidence="3" id="KW-1185">Reference proteome</keyword>
<sequence length="130" mass="12919">MSVDTGVCDKFSADGGGHGVFSAGADSGAFGGSTGAGGLSTNPTGTFGTSTGGFGATGGFGGASTNATGFNGGLGAVLRPQMGWGGEPVPRVDRDGVPTPDDHRPILKGDKCRERVPSFTSWKPPEHYQA</sequence>
<comment type="caution">
    <text evidence="2">The sequence shown here is derived from an EMBL/GenBank/DDBJ whole genome shotgun (WGS) entry which is preliminary data.</text>
</comment>
<organism evidence="2 3">
    <name type="scientific">Mycena maculata</name>
    <dbReference type="NCBI Taxonomy" id="230809"/>
    <lineage>
        <taxon>Eukaryota</taxon>
        <taxon>Fungi</taxon>
        <taxon>Dikarya</taxon>
        <taxon>Basidiomycota</taxon>
        <taxon>Agaricomycotina</taxon>
        <taxon>Agaricomycetes</taxon>
        <taxon>Agaricomycetidae</taxon>
        <taxon>Agaricales</taxon>
        <taxon>Marasmiineae</taxon>
        <taxon>Mycenaceae</taxon>
        <taxon>Mycena</taxon>
    </lineage>
</organism>
<dbReference type="EMBL" id="JARJLG010000017">
    <property type="protein sequence ID" value="KAJ7773731.1"/>
    <property type="molecule type" value="Genomic_DNA"/>
</dbReference>
<reference evidence="2" key="1">
    <citation type="submission" date="2023-03" db="EMBL/GenBank/DDBJ databases">
        <title>Massive genome expansion in bonnet fungi (Mycena s.s.) driven by repeated elements and novel gene families across ecological guilds.</title>
        <authorList>
            <consortium name="Lawrence Berkeley National Laboratory"/>
            <person name="Harder C.B."/>
            <person name="Miyauchi S."/>
            <person name="Viragh M."/>
            <person name="Kuo A."/>
            <person name="Thoen E."/>
            <person name="Andreopoulos B."/>
            <person name="Lu D."/>
            <person name="Skrede I."/>
            <person name="Drula E."/>
            <person name="Henrissat B."/>
            <person name="Morin E."/>
            <person name="Kohler A."/>
            <person name="Barry K."/>
            <person name="LaButti K."/>
            <person name="Morin E."/>
            <person name="Salamov A."/>
            <person name="Lipzen A."/>
            <person name="Mereny Z."/>
            <person name="Hegedus B."/>
            <person name="Baldrian P."/>
            <person name="Stursova M."/>
            <person name="Weitz H."/>
            <person name="Taylor A."/>
            <person name="Grigoriev I.V."/>
            <person name="Nagy L.G."/>
            <person name="Martin F."/>
            <person name="Kauserud H."/>
        </authorList>
    </citation>
    <scope>NUCLEOTIDE SEQUENCE</scope>
    <source>
        <strain evidence="2">CBHHK188m</strain>
    </source>
</reference>
<protein>
    <submittedName>
        <fullName evidence="2">Uncharacterized protein</fullName>
    </submittedName>
</protein>
<dbReference type="Proteomes" id="UP001215280">
    <property type="component" value="Unassembled WGS sequence"/>
</dbReference>
<proteinExistence type="predicted"/>
<accession>A0AAD7JZM9</accession>
<gene>
    <name evidence="2" type="ORF">DFH07DRAFT_767673</name>
</gene>
<evidence type="ECO:0000256" key="1">
    <source>
        <dbReference type="SAM" id="MobiDB-lite"/>
    </source>
</evidence>
<feature type="region of interest" description="Disordered" evidence="1">
    <location>
        <begin position="81"/>
        <end position="130"/>
    </location>
</feature>
<evidence type="ECO:0000313" key="3">
    <source>
        <dbReference type="Proteomes" id="UP001215280"/>
    </source>
</evidence>